<dbReference type="Gene3D" id="3.30.300.20">
    <property type="match status" value="1"/>
</dbReference>
<protein>
    <recommendedName>
        <fullName evidence="1">PAS fold-2 domain-containing protein</fullName>
    </recommendedName>
</protein>
<dbReference type="Pfam" id="PF08446">
    <property type="entry name" value="PAS_2"/>
    <property type="match status" value="1"/>
</dbReference>
<comment type="caution">
    <text evidence="2">The sequence shown here is derived from an EMBL/GenBank/DDBJ whole genome shotgun (WGS) entry which is preliminary data.</text>
</comment>
<dbReference type="SUPFAM" id="SSF55785">
    <property type="entry name" value="PYP-like sensor domain (PAS domain)"/>
    <property type="match status" value="1"/>
</dbReference>
<keyword evidence="3" id="KW-1185">Reference proteome</keyword>
<dbReference type="InterPro" id="IPR015946">
    <property type="entry name" value="KH_dom-like_a/b"/>
</dbReference>
<dbReference type="EMBL" id="JADFTS010000007">
    <property type="protein sequence ID" value="KAF9595902.1"/>
    <property type="molecule type" value="Genomic_DNA"/>
</dbReference>
<proteinExistence type="predicted"/>
<gene>
    <name evidence="2" type="ORF">IFM89_005970</name>
</gene>
<dbReference type="PANTHER" id="PTHR47876">
    <property type="entry name" value="OS08G0260000 PROTEIN"/>
    <property type="match status" value="1"/>
</dbReference>
<accession>A0A835HCP4</accession>
<sequence length="314" mass="34908">MECLSATGLTEEKFSNCLKRSFYMPVPPNFRIKTGGDDAKCSVCQNIVILLMPKNMMLINCQMRRPGRRIRELTSVVQKRFKFPKNSVELYAEKILRELRELQCLGTRMASYTFLKNLISSAKIDKKFKTSVINTKISSPSKTLSSPPHLPDSTPLVIAAGSVRDQIFVGDISMQYKSSGTTVDVKVDTCSNNTKGWFYSTFWSFACMLAIQERSLTVIAYSENTISLLGLDTQIFSDSLLGLDVRLLFTPASGVLLARAAASREISLVNPIWVHSRNTQRPFYAILHRIDVGIVVDLEPACSGDPAFTIAGVV</sequence>
<evidence type="ECO:0000313" key="2">
    <source>
        <dbReference type="EMBL" id="KAF9595902.1"/>
    </source>
</evidence>
<organism evidence="2 3">
    <name type="scientific">Coptis chinensis</name>
    <dbReference type="NCBI Taxonomy" id="261450"/>
    <lineage>
        <taxon>Eukaryota</taxon>
        <taxon>Viridiplantae</taxon>
        <taxon>Streptophyta</taxon>
        <taxon>Embryophyta</taxon>
        <taxon>Tracheophyta</taxon>
        <taxon>Spermatophyta</taxon>
        <taxon>Magnoliopsida</taxon>
        <taxon>Ranunculales</taxon>
        <taxon>Ranunculaceae</taxon>
        <taxon>Coptidoideae</taxon>
        <taxon>Coptis</taxon>
    </lineage>
</organism>
<dbReference type="Gene3D" id="3.30.450.20">
    <property type="entry name" value="PAS domain"/>
    <property type="match status" value="1"/>
</dbReference>
<evidence type="ECO:0000313" key="3">
    <source>
        <dbReference type="Proteomes" id="UP000631114"/>
    </source>
</evidence>
<dbReference type="OrthoDB" id="2015534at2759"/>
<name>A0A835HCP4_9MAGN</name>
<reference evidence="2 3" key="1">
    <citation type="submission" date="2020-10" db="EMBL/GenBank/DDBJ databases">
        <title>The Coptis chinensis genome and diversification of protoberbering-type alkaloids.</title>
        <authorList>
            <person name="Wang B."/>
            <person name="Shu S."/>
            <person name="Song C."/>
            <person name="Liu Y."/>
        </authorList>
    </citation>
    <scope>NUCLEOTIDE SEQUENCE [LARGE SCALE GENOMIC DNA]</scope>
    <source>
        <strain evidence="2">HL-2020</strain>
        <tissue evidence="2">Leaf</tissue>
    </source>
</reference>
<dbReference type="AlphaFoldDB" id="A0A835HCP4"/>
<dbReference type="GO" id="GO:0006355">
    <property type="term" value="P:regulation of DNA-templated transcription"/>
    <property type="evidence" value="ECO:0007669"/>
    <property type="project" value="InterPro"/>
</dbReference>
<dbReference type="PANTHER" id="PTHR47876:SF3">
    <property type="entry name" value="PHYTOCHROME 1"/>
    <property type="match status" value="1"/>
</dbReference>
<dbReference type="InterPro" id="IPR013654">
    <property type="entry name" value="PAS_2"/>
</dbReference>
<evidence type="ECO:0000259" key="1">
    <source>
        <dbReference type="Pfam" id="PF08446"/>
    </source>
</evidence>
<dbReference type="InterPro" id="IPR035965">
    <property type="entry name" value="PAS-like_dom_sf"/>
</dbReference>
<dbReference type="Proteomes" id="UP000631114">
    <property type="component" value="Unassembled WGS sequence"/>
</dbReference>
<feature type="domain" description="PAS fold-2" evidence="1">
    <location>
        <begin position="204"/>
        <end position="301"/>
    </location>
</feature>